<dbReference type="Proteomes" id="UP000009183">
    <property type="component" value="Chromosome 5"/>
</dbReference>
<sequence>MLSISLKMPVKLLMSVSLQMQTGGSRALVMLSLLLPKQHRRLSK</sequence>
<reference evidence="2" key="1">
    <citation type="journal article" date="2007" name="Nature">
        <title>The grapevine genome sequence suggests ancestral hexaploidization in major angiosperm phyla.</title>
        <authorList>
            <consortium name="The French-Italian Public Consortium for Grapevine Genome Characterization."/>
            <person name="Jaillon O."/>
            <person name="Aury J.-M."/>
            <person name="Noel B."/>
            <person name="Policriti A."/>
            <person name="Clepet C."/>
            <person name="Casagrande A."/>
            <person name="Choisne N."/>
            <person name="Aubourg S."/>
            <person name="Vitulo N."/>
            <person name="Jubin C."/>
            <person name="Vezzi A."/>
            <person name="Legeai F."/>
            <person name="Hugueney P."/>
            <person name="Dasilva C."/>
            <person name="Horner D."/>
            <person name="Mica E."/>
            <person name="Jublot D."/>
            <person name="Poulain J."/>
            <person name="Bruyere C."/>
            <person name="Billault A."/>
            <person name="Segurens B."/>
            <person name="Gouyvenoux M."/>
            <person name="Ugarte E."/>
            <person name="Cattonaro F."/>
            <person name="Anthouard V."/>
            <person name="Vico V."/>
            <person name="Del Fabbro C."/>
            <person name="Alaux M."/>
            <person name="Di Gaspero G."/>
            <person name="Dumas V."/>
            <person name="Felice N."/>
            <person name="Paillard S."/>
            <person name="Juman I."/>
            <person name="Moroldo M."/>
            <person name="Scalabrin S."/>
            <person name="Canaguier A."/>
            <person name="Le Clainche I."/>
            <person name="Malacrida G."/>
            <person name="Durand E."/>
            <person name="Pesole G."/>
            <person name="Laucou V."/>
            <person name="Chatelet P."/>
            <person name="Merdinoglu D."/>
            <person name="Delledonne M."/>
            <person name="Pezzotti M."/>
            <person name="Lecharny A."/>
            <person name="Scarpelli C."/>
            <person name="Artiguenave F."/>
            <person name="Pe M.E."/>
            <person name="Valle G."/>
            <person name="Morgante M."/>
            <person name="Caboche M."/>
            <person name="Adam-Blondon A.-F."/>
            <person name="Weissenbach J."/>
            <person name="Quetier F."/>
            <person name="Wincker P."/>
        </authorList>
    </citation>
    <scope>NUCLEOTIDE SEQUENCE [LARGE SCALE GENOMIC DNA]</scope>
    <source>
        <strain evidence="2">cv. Pinot noir / PN40024</strain>
    </source>
</reference>
<protein>
    <submittedName>
        <fullName evidence="1">Uncharacterized protein</fullName>
    </submittedName>
</protein>
<evidence type="ECO:0000313" key="1">
    <source>
        <dbReference type="EMBL" id="CCB50261.1"/>
    </source>
</evidence>
<proteinExistence type="predicted"/>
<name>F6HE03_VITVI</name>
<organism evidence="1 2">
    <name type="scientific">Vitis vinifera</name>
    <name type="common">Grape</name>
    <dbReference type="NCBI Taxonomy" id="29760"/>
    <lineage>
        <taxon>Eukaryota</taxon>
        <taxon>Viridiplantae</taxon>
        <taxon>Streptophyta</taxon>
        <taxon>Embryophyta</taxon>
        <taxon>Tracheophyta</taxon>
        <taxon>Spermatophyta</taxon>
        <taxon>Magnoliopsida</taxon>
        <taxon>eudicotyledons</taxon>
        <taxon>Gunneridae</taxon>
        <taxon>Pentapetalae</taxon>
        <taxon>rosids</taxon>
        <taxon>Vitales</taxon>
        <taxon>Vitaceae</taxon>
        <taxon>Viteae</taxon>
        <taxon>Vitis</taxon>
    </lineage>
</organism>
<dbReference type="HOGENOM" id="CLU_3225680_0_0_1"/>
<keyword evidence="2" id="KW-1185">Reference proteome</keyword>
<dbReference type="InParanoid" id="F6HE03"/>
<dbReference type="EMBL" id="FN595749">
    <property type="protein sequence ID" value="CCB50261.1"/>
    <property type="molecule type" value="Genomic_DNA"/>
</dbReference>
<accession>F6HE03</accession>
<dbReference type="AlphaFoldDB" id="F6HE03"/>
<gene>
    <name evidence="1" type="ordered locus">VIT_05s0020g00240</name>
</gene>
<dbReference type="PaxDb" id="29760-VIT_05s0020g00240.t01"/>
<evidence type="ECO:0000313" key="2">
    <source>
        <dbReference type="Proteomes" id="UP000009183"/>
    </source>
</evidence>